<keyword evidence="2" id="KW-1185">Reference proteome</keyword>
<evidence type="ECO:0000313" key="1">
    <source>
        <dbReference type="EMBL" id="AWM36711.1"/>
    </source>
</evidence>
<name>A0A2Z3GVY4_9BACT</name>
<reference evidence="1 2" key="1">
    <citation type="submission" date="2018-01" db="EMBL/GenBank/DDBJ databases">
        <title>G. obscuriglobus.</title>
        <authorList>
            <person name="Franke J."/>
            <person name="Blomberg W."/>
            <person name="Selmecki A."/>
        </authorList>
    </citation>
    <scope>NUCLEOTIDE SEQUENCE [LARGE SCALE GENOMIC DNA]</scope>
    <source>
        <strain evidence="1 2">DSM 5831</strain>
    </source>
</reference>
<gene>
    <name evidence="1" type="ORF">C1280_06540</name>
</gene>
<dbReference type="EMBL" id="CP025958">
    <property type="protein sequence ID" value="AWM36711.1"/>
    <property type="molecule type" value="Genomic_DNA"/>
</dbReference>
<dbReference type="AlphaFoldDB" id="A0A2Z3GVY4"/>
<proteinExistence type="predicted"/>
<accession>A0A2Z3GVY4</accession>
<dbReference type="KEGG" id="gog:C1280_06540"/>
<organism evidence="1 2">
    <name type="scientific">Gemmata obscuriglobus</name>
    <dbReference type="NCBI Taxonomy" id="114"/>
    <lineage>
        <taxon>Bacteria</taxon>
        <taxon>Pseudomonadati</taxon>
        <taxon>Planctomycetota</taxon>
        <taxon>Planctomycetia</taxon>
        <taxon>Gemmatales</taxon>
        <taxon>Gemmataceae</taxon>
        <taxon>Gemmata</taxon>
    </lineage>
</organism>
<dbReference type="OrthoDB" id="279978at2"/>
<protein>
    <submittedName>
        <fullName evidence="1">Uncharacterized protein</fullName>
    </submittedName>
</protein>
<dbReference type="Proteomes" id="UP000245802">
    <property type="component" value="Chromosome"/>
</dbReference>
<evidence type="ECO:0000313" key="2">
    <source>
        <dbReference type="Proteomes" id="UP000245802"/>
    </source>
</evidence>
<dbReference type="RefSeq" id="WP_010034823.1">
    <property type="nucleotide sequence ID" value="NZ_CP025958.1"/>
</dbReference>
<sequence length="158" mass="16854">MTLSEKLLPKLSEWRPAGPGRHSFGQTFADEGWGVQMAADKTDALAALVWELALARTGDAPAGLTLRAWAERTAARAVGLLEPLKVLEVDEVRGEAVLRSAAPAKKGEQVAYYEVKLSGTARAEVRRFTATRTASGRTQVAFALTHEVLAKLAGDIAG</sequence>